<dbReference type="EMBL" id="CAEZWP010000098">
    <property type="protein sequence ID" value="CAB4668237.1"/>
    <property type="molecule type" value="Genomic_DNA"/>
</dbReference>
<dbReference type="AlphaFoldDB" id="A0A6J6M1X7"/>
<proteinExistence type="predicted"/>
<organism evidence="1">
    <name type="scientific">freshwater metagenome</name>
    <dbReference type="NCBI Taxonomy" id="449393"/>
    <lineage>
        <taxon>unclassified sequences</taxon>
        <taxon>metagenomes</taxon>
        <taxon>ecological metagenomes</taxon>
    </lineage>
</organism>
<gene>
    <name evidence="1" type="ORF">UFOPK2265_01202</name>
</gene>
<sequence>MRCSPEERKNKSTSLIVGESKYFAKVFSVIELALTLPRLTSRARAVAASTISDRPP</sequence>
<name>A0A6J6M1X7_9ZZZZ</name>
<reference evidence="1" key="1">
    <citation type="submission" date="2020-05" db="EMBL/GenBank/DDBJ databases">
        <authorList>
            <person name="Chiriac C."/>
            <person name="Salcher M."/>
            <person name="Ghai R."/>
            <person name="Kavagutti S V."/>
        </authorList>
    </citation>
    <scope>NUCLEOTIDE SEQUENCE</scope>
</reference>
<protein>
    <submittedName>
        <fullName evidence="1">Unannotated protein</fullName>
    </submittedName>
</protein>
<accession>A0A6J6M1X7</accession>
<evidence type="ECO:0000313" key="1">
    <source>
        <dbReference type="EMBL" id="CAB4668237.1"/>
    </source>
</evidence>